<proteinExistence type="predicted"/>
<evidence type="ECO:0000313" key="2">
    <source>
        <dbReference type="Proteomes" id="UP000323597"/>
    </source>
</evidence>
<sequence length="34" mass="4108">MMHIQRHSQDEPSMPLRFSLPIRMLNFFARFSEG</sequence>
<keyword evidence="2" id="KW-1185">Reference proteome</keyword>
<name>A0A5D2WVI2_GOSMU</name>
<gene>
    <name evidence="1" type="ORF">E1A91_A12G175100v1</name>
</gene>
<reference evidence="1 2" key="1">
    <citation type="submission" date="2019-07" db="EMBL/GenBank/DDBJ databases">
        <title>WGS assembly of Gossypium mustelinum.</title>
        <authorList>
            <person name="Chen Z.J."/>
            <person name="Sreedasyam A."/>
            <person name="Ando A."/>
            <person name="Song Q."/>
            <person name="De L."/>
            <person name="Hulse-Kemp A."/>
            <person name="Ding M."/>
            <person name="Ye W."/>
            <person name="Kirkbride R."/>
            <person name="Jenkins J."/>
            <person name="Plott C."/>
            <person name="Lovell J."/>
            <person name="Lin Y.-M."/>
            <person name="Vaughn R."/>
            <person name="Liu B."/>
            <person name="Li W."/>
            <person name="Simpson S."/>
            <person name="Scheffler B."/>
            <person name="Saski C."/>
            <person name="Grover C."/>
            <person name="Hu G."/>
            <person name="Conover J."/>
            <person name="Carlson J."/>
            <person name="Shu S."/>
            <person name="Boston L."/>
            <person name="Williams M."/>
            <person name="Peterson D."/>
            <person name="Mcgee K."/>
            <person name="Jones D."/>
            <person name="Wendel J."/>
            <person name="Stelly D."/>
            <person name="Grimwood J."/>
            <person name="Schmutz J."/>
        </authorList>
    </citation>
    <scope>NUCLEOTIDE SEQUENCE [LARGE SCALE GENOMIC DNA]</scope>
    <source>
        <strain evidence="1">1408120.09</strain>
    </source>
</reference>
<dbReference type="EMBL" id="CM017647">
    <property type="protein sequence ID" value="TYJ05614.1"/>
    <property type="molecule type" value="Genomic_DNA"/>
</dbReference>
<organism evidence="1 2">
    <name type="scientific">Gossypium mustelinum</name>
    <name type="common">Cotton</name>
    <name type="synonym">Gossypium caicoense</name>
    <dbReference type="NCBI Taxonomy" id="34275"/>
    <lineage>
        <taxon>Eukaryota</taxon>
        <taxon>Viridiplantae</taxon>
        <taxon>Streptophyta</taxon>
        <taxon>Embryophyta</taxon>
        <taxon>Tracheophyta</taxon>
        <taxon>Spermatophyta</taxon>
        <taxon>Magnoliopsida</taxon>
        <taxon>eudicotyledons</taxon>
        <taxon>Gunneridae</taxon>
        <taxon>Pentapetalae</taxon>
        <taxon>rosids</taxon>
        <taxon>malvids</taxon>
        <taxon>Malvales</taxon>
        <taxon>Malvaceae</taxon>
        <taxon>Malvoideae</taxon>
        <taxon>Gossypium</taxon>
    </lineage>
</organism>
<protein>
    <submittedName>
        <fullName evidence="1">Uncharacterized protein</fullName>
    </submittedName>
</protein>
<dbReference type="Proteomes" id="UP000323597">
    <property type="component" value="Chromosome A12"/>
</dbReference>
<dbReference type="AlphaFoldDB" id="A0A5D2WVI2"/>
<evidence type="ECO:0000313" key="1">
    <source>
        <dbReference type="EMBL" id="TYJ05614.1"/>
    </source>
</evidence>
<accession>A0A5D2WVI2</accession>